<dbReference type="Pfam" id="PF02465">
    <property type="entry name" value="FliD_N"/>
    <property type="match status" value="1"/>
</dbReference>
<dbReference type="Proteomes" id="UP000279228">
    <property type="component" value="Unassembled WGS sequence"/>
</dbReference>
<keyword evidence="8" id="KW-0282">Flagellum</keyword>
<comment type="similarity">
    <text evidence="1 5">Belongs to the FliD family.</text>
</comment>
<comment type="caution">
    <text evidence="8">The sequence shown here is derived from an EMBL/GenBank/DDBJ whole genome shotgun (WGS) entry which is preliminary data.</text>
</comment>
<comment type="function">
    <text evidence="5">Required for morphogenesis and for the elongation of the flagellar filament by facilitating polymerization of the flagellin monomers at the tip of growing filament. Forms a capping structure, which prevents flagellin subunits (transported through the central channel of the flagellum) from leaking out without polymerization at the distal end.</text>
</comment>
<organism evidence="8 9">
    <name type="scientific">Pseudomonas songnenensis</name>
    <dbReference type="NCBI Taxonomy" id="1176259"/>
    <lineage>
        <taxon>Bacteria</taxon>
        <taxon>Pseudomonadati</taxon>
        <taxon>Pseudomonadota</taxon>
        <taxon>Gammaproteobacteria</taxon>
        <taxon>Pseudomonadales</taxon>
        <taxon>Pseudomonadaceae</taxon>
        <taxon>Pseudomonas</taxon>
    </lineage>
</organism>
<gene>
    <name evidence="8" type="ORF">EA798_12390</name>
</gene>
<evidence type="ECO:0000256" key="2">
    <source>
        <dbReference type="ARBA" id="ARBA00011255"/>
    </source>
</evidence>
<proteinExistence type="inferred from homology"/>
<dbReference type="InterPro" id="IPR010809">
    <property type="entry name" value="FliD_C"/>
</dbReference>
<evidence type="ECO:0000256" key="1">
    <source>
        <dbReference type="ARBA" id="ARBA00009764"/>
    </source>
</evidence>
<evidence type="ECO:0000259" key="6">
    <source>
        <dbReference type="Pfam" id="PF02465"/>
    </source>
</evidence>
<evidence type="ECO:0000256" key="4">
    <source>
        <dbReference type="ARBA" id="ARBA00023143"/>
    </source>
</evidence>
<evidence type="ECO:0000313" key="8">
    <source>
        <dbReference type="EMBL" id="RMH95945.1"/>
    </source>
</evidence>
<reference evidence="8 9" key="1">
    <citation type="submission" date="2018-10" db="EMBL/GenBank/DDBJ databases">
        <title>Pseudomonas songnenensis NEAU-ST5-5(T) genome.</title>
        <authorList>
            <person name="Pengp J."/>
            <person name="Liu Z.-P."/>
        </authorList>
    </citation>
    <scope>NUCLEOTIDE SEQUENCE [LARGE SCALE GENOMIC DNA]</scope>
    <source>
        <strain evidence="8 9">NEAU-ST5-5</strain>
    </source>
</reference>
<dbReference type="InterPro" id="IPR040026">
    <property type="entry name" value="FliD"/>
</dbReference>
<comment type="subunit">
    <text evidence="2 5">Homopentamer.</text>
</comment>
<keyword evidence="8" id="KW-0966">Cell projection</keyword>
<accession>A0ABX9URR9</accession>
<protein>
    <recommendedName>
        <fullName evidence="5">Flagellar hook-associated protein 2</fullName>
        <shortName evidence="5">HAP2</shortName>
    </recommendedName>
    <alternativeName>
        <fullName evidence="5">Flagellar cap protein</fullName>
    </alternativeName>
</protein>
<comment type="subcellular location">
    <subcellularLocation>
        <location evidence="5">Secreted</location>
    </subcellularLocation>
    <subcellularLocation>
        <location evidence="5">Bacterial flagellum</location>
    </subcellularLocation>
</comment>
<evidence type="ECO:0000256" key="3">
    <source>
        <dbReference type="ARBA" id="ARBA00023054"/>
    </source>
</evidence>
<evidence type="ECO:0000256" key="5">
    <source>
        <dbReference type="RuleBase" id="RU362066"/>
    </source>
</evidence>
<evidence type="ECO:0000313" key="9">
    <source>
        <dbReference type="Proteomes" id="UP000279228"/>
    </source>
</evidence>
<keyword evidence="9" id="KW-1185">Reference proteome</keyword>
<name>A0ABX9URR9_9PSED</name>
<dbReference type="PANTHER" id="PTHR30288">
    <property type="entry name" value="FLAGELLAR CAP/ASSEMBLY PROTEIN FLID"/>
    <property type="match status" value="1"/>
</dbReference>
<dbReference type="Pfam" id="PF07195">
    <property type="entry name" value="FliD_C"/>
    <property type="match status" value="1"/>
</dbReference>
<feature type="domain" description="Flagellar hook-associated protein 2 C-terminal" evidence="7">
    <location>
        <begin position="217"/>
        <end position="440"/>
    </location>
</feature>
<evidence type="ECO:0000259" key="7">
    <source>
        <dbReference type="Pfam" id="PF07195"/>
    </source>
</evidence>
<dbReference type="PANTHER" id="PTHR30288:SF0">
    <property type="entry name" value="FLAGELLAR HOOK-ASSOCIATED PROTEIN 2"/>
    <property type="match status" value="1"/>
</dbReference>
<feature type="domain" description="Flagellar hook-associated protein 2 N-terminal" evidence="6">
    <location>
        <begin position="9"/>
        <end position="105"/>
    </location>
</feature>
<keyword evidence="3" id="KW-0175">Coiled coil</keyword>
<sequence>MAGVSGIGSGLDINGIVTALVNAEKAPKEAQLARLQTASTTKLSALGQLKSVLGGFQAALKNLNKSSLFESRVAVSSNPAAVTATAGKTAPNGTFSLTVSQLASGSKVASAALNRTYTTGGAGTLMVKVGSADPGIEVSIPVGASLTQVRDTLNVALKDSGVSANLVANPSDGATRLVLSSSNTGVGKDIEVISSDAGLSDLTIGAGSPGSMVLEAAANAKFSIDGLALESDSNEVGGAINGVTFKLLVADPEKALTVSVGQDREGVIETIKAFVEAYNKLITTSNSLTRVTSTGEGSAPTTGGLVGDATMRSLLGAVRNELVNPAVQDGVRILADLGIGTAKNGTLSIDEGKLNKTLTDNFDSVAAFFTGDSGLMNRLNQRIDGYIQTGGVIEQRMKGLETIVRGISDQKETLARRIDQLQARLFAKFNTMDALVGQLSQTSERLGQALSSLPGLVKKD</sequence>
<dbReference type="EMBL" id="RFFN01000004">
    <property type="protein sequence ID" value="RMH95945.1"/>
    <property type="molecule type" value="Genomic_DNA"/>
</dbReference>
<dbReference type="RefSeq" id="WP_122099150.1">
    <property type="nucleotide sequence ID" value="NZ_JAMOHS010000004.1"/>
</dbReference>
<keyword evidence="5" id="KW-0964">Secreted</keyword>
<keyword evidence="4 5" id="KW-0975">Bacterial flagellum</keyword>
<dbReference type="InterPro" id="IPR003481">
    <property type="entry name" value="FliD_N"/>
</dbReference>
<keyword evidence="8" id="KW-0969">Cilium</keyword>